<evidence type="ECO:0000313" key="8">
    <source>
        <dbReference type="Proteomes" id="UP000823775"/>
    </source>
</evidence>
<evidence type="ECO:0000313" key="7">
    <source>
        <dbReference type="EMBL" id="MCE3216829.1"/>
    </source>
</evidence>
<protein>
    <submittedName>
        <fullName evidence="7">Serine/threonine-protein kinase PRP4</fullName>
    </submittedName>
</protein>
<dbReference type="GO" id="GO:0016301">
    <property type="term" value="F:kinase activity"/>
    <property type="evidence" value="ECO:0007669"/>
    <property type="project" value="UniProtKB-KW"/>
</dbReference>
<evidence type="ECO:0000259" key="6">
    <source>
        <dbReference type="PROSITE" id="PS50011"/>
    </source>
</evidence>
<dbReference type="SUPFAM" id="SSF56112">
    <property type="entry name" value="Protein kinase-like (PK-like)"/>
    <property type="match status" value="1"/>
</dbReference>
<dbReference type="InterPro" id="IPR050494">
    <property type="entry name" value="Ser_Thr_dual-spec_kinase"/>
</dbReference>
<keyword evidence="3" id="KW-0547">Nucleotide-binding</keyword>
<feature type="domain" description="Protein kinase" evidence="6">
    <location>
        <begin position="38"/>
        <end position="168"/>
    </location>
</feature>
<keyword evidence="4 7" id="KW-0418">Kinase</keyword>
<gene>
    <name evidence="7" type="primary">PRPF4B_1</name>
    <name evidence="7" type="ORF">HAX54_008324</name>
</gene>
<dbReference type="PANTHER" id="PTHR24058">
    <property type="entry name" value="DUAL SPECIFICITY PROTEIN KINASE"/>
    <property type="match status" value="1"/>
</dbReference>
<organism evidence="7 8">
    <name type="scientific">Datura stramonium</name>
    <name type="common">Jimsonweed</name>
    <name type="synonym">Common thornapple</name>
    <dbReference type="NCBI Taxonomy" id="4076"/>
    <lineage>
        <taxon>Eukaryota</taxon>
        <taxon>Viridiplantae</taxon>
        <taxon>Streptophyta</taxon>
        <taxon>Embryophyta</taxon>
        <taxon>Tracheophyta</taxon>
        <taxon>Spermatophyta</taxon>
        <taxon>Magnoliopsida</taxon>
        <taxon>eudicotyledons</taxon>
        <taxon>Gunneridae</taxon>
        <taxon>Pentapetalae</taxon>
        <taxon>asterids</taxon>
        <taxon>lamiids</taxon>
        <taxon>Solanales</taxon>
        <taxon>Solanaceae</taxon>
        <taxon>Solanoideae</taxon>
        <taxon>Datureae</taxon>
        <taxon>Datura</taxon>
    </lineage>
</organism>
<evidence type="ECO:0000256" key="4">
    <source>
        <dbReference type="ARBA" id="ARBA00022777"/>
    </source>
</evidence>
<dbReference type="InterPro" id="IPR011009">
    <property type="entry name" value="Kinase-like_dom_sf"/>
</dbReference>
<dbReference type="InterPro" id="IPR000719">
    <property type="entry name" value="Prot_kinase_dom"/>
</dbReference>
<sequence>MQAWRAKRKAVQYMRGDPGESYAKLPSYRFGEILDGRYDILAAHGKGVFSTVIRAKDFKARPGDPEEVAIKIIRNNEIMYKAGTEELVILKKLVDADPEDKRHCVRLVSSFKYPNHLCLVFESLCMNLRELQKKFWRNIGLSLDVVRLYAKQLFRCFEASKELWRASL</sequence>
<dbReference type="Gene3D" id="3.30.200.20">
    <property type="entry name" value="Phosphorylase Kinase, domain 1"/>
    <property type="match status" value="1"/>
</dbReference>
<name>A0ABS8WV43_DATST</name>
<reference evidence="7 8" key="1">
    <citation type="journal article" date="2021" name="BMC Genomics">
        <title>Datura genome reveals duplications of psychoactive alkaloid biosynthetic genes and high mutation rate following tissue culture.</title>
        <authorList>
            <person name="Rajewski A."/>
            <person name="Carter-House D."/>
            <person name="Stajich J."/>
            <person name="Litt A."/>
        </authorList>
    </citation>
    <scope>NUCLEOTIDE SEQUENCE [LARGE SCALE GENOMIC DNA]</scope>
    <source>
        <strain evidence="7">AR-01</strain>
    </source>
</reference>
<evidence type="ECO:0000256" key="1">
    <source>
        <dbReference type="ARBA" id="ARBA00022527"/>
    </source>
</evidence>
<keyword evidence="8" id="KW-1185">Reference proteome</keyword>
<keyword evidence="2" id="KW-0808">Transferase</keyword>
<dbReference type="EMBL" id="JACEIK010014342">
    <property type="protein sequence ID" value="MCE3216829.1"/>
    <property type="molecule type" value="Genomic_DNA"/>
</dbReference>
<dbReference type="PANTHER" id="PTHR24058:SF103">
    <property type="entry name" value="SERINE_THREONINE-PROTEIN KINASE PRP4 HOMOLOG"/>
    <property type="match status" value="1"/>
</dbReference>
<proteinExistence type="predicted"/>
<dbReference type="Proteomes" id="UP000823775">
    <property type="component" value="Unassembled WGS sequence"/>
</dbReference>
<dbReference type="Gene3D" id="1.10.510.10">
    <property type="entry name" value="Transferase(Phosphotransferase) domain 1"/>
    <property type="match status" value="1"/>
</dbReference>
<keyword evidence="1" id="KW-0723">Serine/threonine-protein kinase</keyword>
<comment type="caution">
    <text evidence="7">The sequence shown here is derived from an EMBL/GenBank/DDBJ whole genome shotgun (WGS) entry which is preliminary data.</text>
</comment>
<accession>A0ABS8WV43</accession>
<evidence type="ECO:0000256" key="2">
    <source>
        <dbReference type="ARBA" id="ARBA00022679"/>
    </source>
</evidence>
<evidence type="ECO:0000256" key="3">
    <source>
        <dbReference type="ARBA" id="ARBA00022741"/>
    </source>
</evidence>
<dbReference type="PROSITE" id="PS50011">
    <property type="entry name" value="PROTEIN_KINASE_DOM"/>
    <property type="match status" value="1"/>
</dbReference>
<keyword evidence="5" id="KW-0067">ATP-binding</keyword>
<evidence type="ECO:0000256" key="5">
    <source>
        <dbReference type="ARBA" id="ARBA00022840"/>
    </source>
</evidence>